<gene>
    <name evidence="4" type="ORF">GCM10010411_48970</name>
</gene>
<evidence type="ECO:0000313" key="5">
    <source>
        <dbReference type="Proteomes" id="UP001501509"/>
    </source>
</evidence>
<feature type="domain" description="HTH luxR-type" evidence="3">
    <location>
        <begin position="769"/>
        <end position="834"/>
    </location>
</feature>
<evidence type="ECO:0000313" key="4">
    <source>
        <dbReference type="EMBL" id="GAA2608921.1"/>
    </source>
</evidence>
<dbReference type="PROSITE" id="PS50043">
    <property type="entry name" value="HTH_LUXR_2"/>
    <property type="match status" value="1"/>
</dbReference>
<dbReference type="InterPro" id="IPR000792">
    <property type="entry name" value="Tscrpt_reg_LuxR_C"/>
</dbReference>
<dbReference type="Gene3D" id="1.10.10.10">
    <property type="entry name" value="Winged helix-like DNA-binding domain superfamily/Winged helix DNA-binding domain"/>
    <property type="match status" value="1"/>
</dbReference>
<dbReference type="InterPro" id="IPR016032">
    <property type="entry name" value="Sig_transdc_resp-reg_C-effctor"/>
</dbReference>
<dbReference type="SMART" id="SM00421">
    <property type="entry name" value="HTH_LUXR"/>
    <property type="match status" value="1"/>
</dbReference>
<dbReference type="PRINTS" id="PR00038">
    <property type="entry name" value="HTHLUXR"/>
</dbReference>
<dbReference type="EMBL" id="BAAATD010000006">
    <property type="protein sequence ID" value="GAA2608921.1"/>
    <property type="molecule type" value="Genomic_DNA"/>
</dbReference>
<accession>A0ABP6CCE8</accession>
<keyword evidence="2" id="KW-0067">ATP-binding</keyword>
<evidence type="ECO:0000256" key="1">
    <source>
        <dbReference type="ARBA" id="ARBA00022741"/>
    </source>
</evidence>
<dbReference type="CDD" id="cd06170">
    <property type="entry name" value="LuxR_C_like"/>
    <property type="match status" value="1"/>
</dbReference>
<proteinExistence type="predicted"/>
<protein>
    <submittedName>
        <fullName evidence="4">LuxR family transcriptional regulator</fullName>
    </submittedName>
</protein>
<organism evidence="4 5">
    <name type="scientific">Actinomadura fulvescens</name>
    <dbReference type="NCBI Taxonomy" id="46160"/>
    <lineage>
        <taxon>Bacteria</taxon>
        <taxon>Bacillati</taxon>
        <taxon>Actinomycetota</taxon>
        <taxon>Actinomycetes</taxon>
        <taxon>Streptosporangiales</taxon>
        <taxon>Thermomonosporaceae</taxon>
        <taxon>Actinomadura</taxon>
    </lineage>
</organism>
<dbReference type="Pfam" id="PF00196">
    <property type="entry name" value="GerE"/>
    <property type="match status" value="1"/>
</dbReference>
<dbReference type="InterPro" id="IPR036388">
    <property type="entry name" value="WH-like_DNA-bd_sf"/>
</dbReference>
<dbReference type="SUPFAM" id="SSF46894">
    <property type="entry name" value="C-terminal effector domain of the bipartite response regulators"/>
    <property type="match status" value="1"/>
</dbReference>
<evidence type="ECO:0000256" key="2">
    <source>
        <dbReference type="ARBA" id="ARBA00022840"/>
    </source>
</evidence>
<keyword evidence="1" id="KW-0547">Nucleotide-binding</keyword>
<keyword evidence="5" id="KW-1185">Reference proteome</keyword>
<sequence length="834" mass="89857">MPYAGLHLLLRKHLGRIDALPEAQARALRGVLNLGAGDRHGDRFLVGLAVLTLFSDLAEERPLLCLIDDAHWLDDATVEVLLFVARRLEAEPIAMLLAVRDPDAPELITRGLPELWLRGLDEQAATELLADRPAELPAHVRSEVLVTAMGNPLALLELPTESTSSRPSTTYTRLQRAFAERIAALPELTRLLLLIAASDDQGDLSMILSAAERLGASVADLEPAERERLVRTGEGRLEFRHPLVRTAVYEEATLSRRLTVHNALAEAYRAAGDQCHFAWHLASATTGPDEKAAAVLEETAELDRAGGGHASVAAMYERAAALSPDPAERGRRLSVAAAAAADAGMPERAMSLAERATADVTDPLGRADLVLLRAGLADEQDRMKEAHRLLIDTAESVIGLDPRTAGYLFFQAGSAAANAGDRELLDRTATRAEELGAPNAALVRALARAFTGLNAGGSGDTADGITALRELMGGLNECAGPRDAVRTVMWHLMIGDLDGGLDAAVELERRYRSEGALGLLSLVLMPLARLQLILGHTRDALTTATEGMRVAADTGQHRIRIYQATTLAQLAAMRGDEQRCEELTAEALARGLPPSNVHAATALSLLDLALGRHEAAFNRLAGVVAGTRRAGVTAALPDLIEAAVRLGRPERAREAARWHQGWAEQVGHPWARAITARCAALLAPDDTAGDLFEEAVRLHLRGGPPFEHARTELLYGEWLRRSRRRNEARGHLRAALEIFERLGAEPWSERTRAELRAAGESLADGADDRPDVLALLTPQELQVVRLAAAGLSNREIGAQLFLSPRTVGYHLYKAYPKLGVASRGELARLELSAS</sequence>
<dbReference type="Proteomes" id="UP001501509">
    <property type="component" value="Unassembled WGS sequence"/>
</dbReference>
<reference evidence="5" key="1">
    <citation type="journal article" date="2019" name="Int. J. Syst. Evol. Microbiol.">
        <title>The Global Catalogue of Microorganisms (GCM) 10K type strain sequencing project: providing services to taxonomists for standard genome sequencing and annotation.</title>
        <authorList>
            <consortium name="The Broad Institute Genomics Platform"/>
            <consortium name="The Broad Institute Genome Sequencing Center for Infectious Disease"/>
            <person name="Wu L."/>
            <person name="Ma J."/>
        </authorList>
    </citation>
    <scope>NUCLEOTIDE SEQUENCE [LARGE SCALE GENOMIC DNA]</scope>
    <source>
        <strain evidence="5">JCM 6833</strain>
    </source>
</reference>
<dbReference type="PANTHER" id="PTHR16305">
    <property type="entry name" value="TESTICULAR SOLUBLE ADENYLYL CYCLASE"/>
    <property type="match status" value="1"/>
</dbReference>
<dbReference type="PANTHER" id="PTHR16305:SF35">
    <property type="entry name" value="TRANSCRIPTIONAL ACTIVATOR DOMAIN"/>
    <property type="match status" value="1"/>
</dbReference>
<evidence type="ECO:0000259" key="3">
    <source>
        <dbReference type="PROSITE" id="PS50043"/>
    </source>
</evidence>
<name>A0ABP6CCE8_9ACTN</name>
<comment type="caution">
    <text evidence="4">The sequence shown here is derived from an EMBL/GenBank/DDBJ whole genome shotgun (WGS) entry which is preliminary data.</text>
</comment>